<evidence type="ECO:0000256" key="1">
    <source>
        <dbReference type="ARBA" id="ARBA00009836"/>
    </source>
</evidence>
<keyword evidence="3" id="KW-0520">NAD</keyword>
<protein>
    <recommendedName>
        <fullName evidence="7">2'-phosphotransferase</fullName>
    </recommendedName>
</protein>
<evidence type="ECO:0000313" key="6">
    <source>
        <dbReference type="Proteomes" id="UP000054988"/>
    </source>
</evidence>
<comment type="similarity">
    <text evidence="1">Belongs to the KptA/TPT1 family.</text>
</comment>
<dbReference type="Proteomes" id="UP000054988">
    <property type="component" value="Unassembled WGS sequence"/>
</dbReference>
<proteinExistence type="inferred from homology"/>
<dbReference type="InterPro" id="IPR042081">
    <property type="entry name" value="RNA_2'-PTrans_C"/>
</dbReference>
<evidence type="ECO:0000313" key="5">
    <source>
        <dbReference type="EMBL" id="KTB41994.1"/>
    </source>
</evidence>
<gene>
    <name evidence="5" type="ORF">WG66_5413</name>
</gene>
<dbReference type="SUPFAM" id="SSF56399">
    <property type="entry name" value="ADP-ribosylation"/>
    <property type="match status" value="1"/>
</dbReference>
<dbReference type="Gene3D" id="3.20.170.30">
    <property type="match status" value="1"/>
</dbReference>
<dbReference type="EMBL" id="LATX01001400">
    <property type="protein sequence ID" value="KTB41994.1"/>
    <property type="molecule type" value="Genomic_DNA"/>
</dbReference>
<sequence length="169" mass="18982">MFIEYFVLQTIILHGYFAKLLTITQFESPASLPSSQKQPRNHCKSQKIDSGPSSQGSSKLRGLLKDTPEVRMSKTLSWLLRHGTQGEVLQMRAVKLQLTPILSVPGIPSARQGLSKTKRNYIHLATKFDRIDRMRKSATCFTYIDVTLALSEGINFLSDNDVVLNEGNE</sequence>
<evidence type="ECO:0000256" key="4">
    <source>
        <dbReference type="SAM" id="MobiDB-lite"/>
    </source>
</evidence>
<dbReference type="PANTHER" id="PTHR12684:SF2">
    <property type="entry name" value="TRNA 2'-PHOSPHOTRANSFERASE 1"/>
    <property type="match status" value="1"/>
</dbReference>
<organism evidence="5 6">
    <name type="scientific">Moniliophthora roreri</name>
    <name type="common">Frosty pod rot fungus</name>
    <name type="synonym">Monilia roreri</name>
    <dbReference type="NCBI Taxonomy" id="221103"/>
    <lineage>
        <taxon>Eukaryota</taxon>
        <taxon>Fungi</taxon>
        <taxon>Dikarya</taxon>
        <taxon>Basidiomycota</taxon>
        <taxon>Agaricomycotina</taxon>
        <taxon>Agaricomycetes</taxon>
        <taxon>Agaricomycetidae</taxon>
        <taxon>Agaricales</taxon>
        <taxon>Marasmiineae</taxon>
        <taxon>Marasmiaceae</taxon>
        <taxon>Moniliophthora</taxon>
    </lineage>
</organism>
<keyword evidence="2" id="KW-0808">Transferase</keyword>
<reference evidence="5 6" key="1">
    <citation type="submission" date="2015-12" db="EMBL/GenBank/DDBJ databases">
        <title>Draft genome sequence of Moniliophthora roreri, the causal agent of frosty pod rot of cacao.</title>
        <authorList>
            <person name="Aime M.C."/>
            <person name="Diaz-Valderrama J.R."/>
            <person name="Kijpornyongpan T."/>
            <person name="Phillips-Mora W."/>
        </authorList>
    </citation>
    <scope>NUCLEOTIDE SEQUENCE [LARGE SCALE GENOMIC DNA]</scope>
    <source>
        <strain evidence="5 6">MCA 2952</strain>
    </source>
</reference>
<evidence type="ECO:0008006" key="7">
    <source>
        <dbReference type="Google" id="ProtNLM"/>
    </source>
</evidence>
<dbReference type="InterPro" id="IPR002745">
    <property type="entry name" value="Ptrans_KptA/Tpt1"/>
</dbReference>
<comment type="caution">
    <text evidence="5">The sequence shown here is derived from an EMBL/GenBank/DDBJ whole genome shotgun (WGS) entry which is preliminary data.</text>
</comment>
<feature type="region of interest" description="Disordered" evidence="4">
    <location>
        <begin position="31"/>
        <end position="64"/>
    </location>
</feature>
<evidence type="ECO:0000256" key="2">
    <source>
        <dbReference type="ARBA" id="ARBA00022679"/>
    </source>
</evidence>
<evidence type="ECO:0000256" key="3">
    <source>
        <dbReference type="ARBA" id="ARBA00023027"/>
    </source>
</evidence>
<accession>A0A0W0G0A9</accession>
<dbReference type="GO" id="GO:0000215">
    <property type="term" value="F:tRNA 2'-phosphotransferase activity"/>
    <property type="evidence" value="ECO:0007669"/>
    <property type="project" value="TreeGrafter"/>
</dbReference>
<dbReference type="AlphaFoldDB" id="A0A0W0G0A9"/>
<dbReference type="PANTHER" id="PTHR12684">
    <property type="entry name" value="PUTATIVE PHOSPHOTRANSFERASE"/>
    <property type="match status" value="1"/>
</dbReference>
<dbReference type="GO" id="GO:0006388">
    <property type="term" value="P:tRNA splicing, via endonucleolytic cleavage and ligation"/>
    <property type="evidence" value="ECO:0007669"/>
    <property type="project" value="TreeGrafter"/>
</dbReference>
<dbReference type="Pfam" id="PF01885">
    <property type="entry name" value="PTS_2-RNA"/>
    <property type="match status" value="1"/>
</dbReference>
<name>A0A0W0G0A9_MONRR</name>